<keyword evidence="3" id="KW-0732">Signal</keyword>
<feature type="compositionally biased region" description="Low complexity" evidence="1">
    <location>
        <begin position="46"/>
        <end position="77"/>
    </location>
</feature>
<feature type="chain" id="PRO_5047173930" description="Gram-positive cocci surface proteins LPxTG domain-containing protein" evidence="3">
    <location>
        <begin position="28"/>
        <end position="497"/>
    </location>
</feature>
<evidence type="ECO:0000313" key="4">
    <source>
        <dbReference type="EMBL" id="MCB5178985.1"/>
    </source>
</evidence>
<feature type="region of interest" description="Disordered" evidence="1">
    <location>
        <begin position="25"/>
        <end position="93"/>
    </location>
</feature>
<accession>A0ABS8B300</accession>
<reference evidence="4 5" key="1">
    <citation type="submission" date="2021-10" db="EMBL/GenBank/DDBJ databases">
        <title>Streptomyces sp. strain SMC 277, a novel streptomycete isolated from soil.</title>
        <authorList>
            <person name="Chanama M."/>
        </authorList>
    </citation>
    <scope>NUCLEOTIDE SEQUENCE [LARGE SCALE GENOMIC DNA]</scope>
    <source>
        <strain evidence="4 5">SMC 277</strain>
    </source>
</reference>
<organism evidence="4 5">
    <name type="scientific">Streptomyces antimicrobicus</name>
    <dbReference type="NCBI Taxonomy" id="2883108"/>
    <lineage>
        <taxon>Bacteria</taxon>
        <taxon>Bacillati</taxon>
        <taxon>Actinomycetota</taxon>
        <taxon>Actinomycetes</taxon>
        <taxon>Kitasatosporales</taxon>
        <taxon>Streptomycetaceae</taxon>
        <taxon>Streptomyces</taxon>
    </lineage>
</organism>
<dbReference type="Proteomes" id="UP001199054">
    <property type="component" value="Unassembled WGS sequence"/>
</dbReference>
<evidence type="ECO:0000313" key="5">
    <source>
        <dbReference type="Proteomes" id="UP001199054"/>
    </source>
</evidence>
<proteinExistence type="predicted"/>
<feature type="compositionally biased region" description="Gly residues" evidence="1">
    <location>
        <begin position="409"/>
        <end position="423"/>
    </location>
</feature>
<sequence length="497" mass="50173">MKLKRMAAVAAAAVVGPTVLMTTPAMADEQQPAVTVPDAAPKDDAPAAAGTAKPAGPATPKTEQAPQTPQAPQAPQTGRAEPATGGPDDEYEQPTAVIMGPEVTLQGIPKAGFKADGSWTQLKVTVDNRGHVTVPNYTPHLSVMQWDGEFTAAQVKVERLTGGAWQPVKALTGEAMGPGLQFNLGTTASVAANSLYTVDVRISFAAGTPAVGFEMYTDGSSRKGGVVSSSPATWYEARIEGASDEGEPGPEVTEGPALAVNGVPGTVEAGGGWTHLTVRVDNTGKKALPEFGLGLVLSRPDFVPMKPGQIKAEVYSKDRNGKAGWHAADVYVDGEDPYAAIELAAGPVAAGQSFDVKVRIRFTADARPGELTLRAYGGGGLDEEELAYVESRSQAYLTKIVAASPKPDNGGGNGNSGGGGNGDTGNQPEPHGGATPIGTGTGTGSGTGTGTGTGGELAATGADPATSWAVGGAGVALAMGAALVAGTGRHRRRSTTA</sequence>
<feature type="signal peptide" evidence="3">
    <location>
        <begin position="1"/>
        <end position="27"/>
    </location>
</feature>
<keyword evidence="5" id="KW-1185">Reference proteome</keyword>
<evidence type="ECO:0000256" key="1">
    <source>
        <dbReference type="SAM" id="MobiDB-lite"/>
    </source>
</evidence>
<feature type="compositionally biased region" description="Gly residues" evidence="1">
    <location>
        <begin position="439"/>
        <end position="455"/>
    </location>
</feature>
<evidence type="ECO:0000256" key="3">
    <source>
        <dbReference type="SAM" id="SignalP"/>
    </source>
</evidence>
<keyword evidence="2" id="KW-0472">Membrane</keyword>
<protein>
    <recommendedName>
        <fullName evidence="6">Gram-positive cocci surface proteins LPxTG domain-containing protein</fullName>
    </recommendedName>
</protein>
<comment type="caution">
    <text evidence="4">The sequence shown here is derived from an EMBL/GenBank/DDBJ whole genome shotgun (WGS) entry which is preliminary data.</text>
</comment>
<dbReference type="EMBL" id="JAJAUY010000014">
    <property type="protein sequence ID" value="MCB5178985.1"/>
    <property type="molecule type" value="Genomic_DNA"/>
</dbReference>
<keyword evidence="2" id="KW-0812">Transmembrane</keyword>
<evidence type="ECO:0000256" key="2">
    <source>
        <dbReference type="SAM" id="Phobius"/>
    </source>
</evidence>
<name>A0ABS8B300_9ACTN</name>
<dbReference type="RefSeq" id="WP_226725800.1">
    <property type="nucleotide sequence ID" value="NZ_JAJAUY010000014.1"/>
</dbReference>
<feature type="transmembrane region" description="Helical" evidence="2">
    <location>
        <begin position="465"/>
        <end position="485"/>
    </location>
</feature>
<feature type="region of interest" description="Disordered" evidence="1">
    <location>
        <begin position="403"/>
        <end position="461"/>
    </location>
</feature>
<gene>
    <name evidence="4" type="ORF">LG632_06245</name>
</gene>
<keyword evidence="2" id="KW-1133">Transmembrane helix</keyword>
<evidence type="ECO:0008006" key="6">
    <source>
        <dbReference type="Google" id="ProtNLM"/>
    </source>
</evidence>